<gene>
    <name evidence="1" type="ORF">QFW77_05065</name>
</gene>
<comment type="caution">
    <text evidence="1">The sequence shown here is derived from an EMBL/GenBank/DDBJ whole genome shotgun (WGS) entry which is preliminary data.</text>
</comment>
<dbReference type="InterPro" id="IPR010836">
    <property type="entry name" value="SapC"/>
</dbReference>
<organism evidence="1 2">
    <name type="scientific">Luteimonas endophytica</name>
    <dbReference type="NCBI Taxonomy" id="3042023"/>
    <lineage>
        <taxon>Bacteria</taxon>
        <taxon>Pseudomonadati</taxon>
        <taxon>Pseudomonadota</taxon>
        <taxon>Gammaproteobacteria</taxon>
        <taxon>Lysobacterales</taxon>
        <taxon>Lysobacteraceae</taxon>
        <taxon>Luteimonas</taxon>
    </lineage>
</organism>
<sequence length="253" mass="28125">MPRYELLNNVAHKDLRVVTRFGPEFGDGVGLVPAFPTEFAELQREFPIFFRKDRERGGFQSVAVLGFGSEENLYLDNGRWNASYLPGYLAKGPFVIGFQERRDGGEVRTEPVIHVDLDHPRVSLDEGEPVFQPQGGNSPYLQRIATILRGIHDGVEGGKAMFAAFESLDLIQPVKLEIKLDGDHGVDLTGLYGIDRERLAALEPEPLHGLHRTGFLEGAYLVLASLHNMPRLIAEKQRRLRQPAEAGTAGTRA</sequence>
<dbReference type="Pfam" id="PF07277">
    <property type="entry name" value="SapC"/>
    <property type="match status" value="1"/>
</dbReference>
<evidence type="ECO:0000313" key="2">
    <source>
        <dbReference type="Proteomes" id="UP001156940"/>
    </source>
</evidence>
<dbReference type="EMBL" id="JARXRM010000023">
    <property type="protein sequence ID" value="MDH5822362.1"/>
    <property type="molecule type" value="Genomic_DNA"/>
</dbReference>
<accession>A0ABT6J6A3</accession>
<dbReference type="RefSeq" id="WP_280573303.1">
    <property type="nucleotide sequence ID" value="NZ_JARXRM010000023.1"/>
</dbReference>
<keyword evidence="2" id="KW-1185">Reference proteome</keyword>
<proteinExistence type="predicted"/>
<reference evidence="1 2" key="1">
    <citation type="submission" date="2023-04" db="EMBL/GenBank/DDBJ databases">
        <title>Luteimonas endophyticus RD2P54.</title>
        <authorList>
            <person name="Sun J.-Q."/>
        </authorList>
    </citation>
    <scope>NUCLEOTIDE SEQUENCE [LARGE SCALE GENOMIC DNA]</scope>
    <source>
        <strain evidence="1 2">RD2P54</strain>
    </source>
</reference>
<evidence type="ECO:0000313" key="1">
    <source>
        <dbReference type="EMBL" id="MDH5822362.1"/>
    </source>
</evidence>
<name>A0ABT6J6A3_9GAMM</name>
<protein>
    <submittedName>
        <fullName evidence="1">SapC family protein</fullName>
    </submittedName>
</protein>
<dbReference type="Proteomes" id="UP001156940">
    <property type="component" value="Unassembled WGS sequence"/>
</dbReference>